<feature type="domain" description="CHAT" evidence="2">
    <location>
        <begin position="621"/>
        <end position="892"/>
    </location>
</feature>
<keyword evidence="4" id="KW-1185">Reference proteome</keyword>
<protein>
    <submittedName>
        <fullName evidence="3">CHAT domain-containing protein</fullName>
    </submittedName>
</protein>
<dbReference type="RefSeq" id="WP_199305506.1">
    <property type="nucleotide sequence ID" value="NZ_JAMPLM010000057.1"/>
</dbReference>
<dbReference type="InterPro" id="IPR011990">
    <property type="entry name" value="TPR-like_helical_dom_sf"/>
</dbReference>
<dbReference type="Gene3D" id="1.25.40.10">
    <property type="entry name" value="Tetratricopeptide repeat domain"/>
    <property type="match status" value="3"/>
</dbReference>
<dbReference type="EMBL" id="JAMPLM010000057">
    <property type="protein sequence ID" value="MEP1062214.1"/>
    <property type="molecule type" value="Genomic_DNA"/>
</dbReference>
<dbReference type="InterPro" id="IPR024983">
    <property type="entry name" value="CHAT_dom"/>
</dbReference>
<dbReference type="Pfam" id="PF12770">
    <property type="entry name" value="CHAT"/>
    <property type="match status" value="1"/>
</dbReference>
<name>A0ABV0KSM0_9CYAN</name>
<organism evidence="3 4">
    <name type="scientific">Stenomitos frigidus AS-A4</name>
    <dbReference type="NCBI Taxonomy" id="2933935"/>
    <lineage>
        <taxon>Bacteria</taxon>
        <taxon>Bacillati</taxon>
        <taxon>Cyanobacteriota</taxon>
        <taxon>Cyanophyceae</taxon>
        <taxon>Leptolyngbyales</taxon>
        <taxon>Leptolyngbyaceae</taxon>
        <taxon>Stenomitos</taxon>
    </lineage>
</organism>
<comment type="caution">
    <text evidence="3">The sequence shown here is derived from an EMBL/GenBank/DDBJ whole genome shotgun (WGS) entry which is preliminary data.</text>
</comment>
<gene>
    <name evidence="3" type="ORF">NDI38_27970</name>
</gene>
<sequence>MARRRFVTPAKVRCRSQRVFSIALLRVGRMLICLALFLGTALLPPTFAHAITHPSIAQHLPDAQSLEQQGRQLYETERFSEAVKIWQQAIAALQSNGDTLQQAMALSNLSLAYQQLGQWKEAEQTVSESLNLLQSNQSQNSDRLQILAQALDVQGRLQLSQGKAEPALTTWRQSAEIYTTLGDNTKFIRNQINQAQALQALGLYREAEKVLDQAKQALQKEPDSSLKATGLRSLGNVLRVTGDLEASQQLLQQSLAIAQKLSDPQAVSDALLSLGNAARTQSRNQQNVSSALTFYQQAAATSTSAITRIQAQLNQLSLLIENNQRKEAQALVPQIQTQIERLPANRSTIYARINFSESLIKLSSRTNPNSEQIAQLLATTVQQASALADPRAESYALGTLGKLYERNKQLSDAQALTHRALVIAQAINMPDVAYRWQWQLGRLLRDQGQIEAAIASYAVAVQSLQSLRYDLIAAKSDVQFSFREQIEPVYREYVELLLHSPSGSEKASQSLASNKAAISQKKLQKAREVIESLQLAELDNFFREACLVAKRQIDQVIDQEAQAGAAIYPIILTDRLEVILKLPQQQELLHYTARVSQREVETTINQLRQDLRKPHTLQSVQASSEQLYNWLIRPIAKTLATSQVKTLVFILDGDLRNIPMAVLYDGNQYLVEKYSLALAPGLQLVDPKPLKQLQLRALVAGVSERRSPGFSELPNVPSELQQIKSAVPSQVLLNQQFTSQMLQKQMNSQPFLVVHLATHGQFSSNADQTFVLAWDKPINVNELSNLLRGRDETRPEAIELLVLSACQTAVGDKRAALGIAGVAVRAGARSTLASLWNVNDESTALLMSQFYKALAEKQITKAEALRQAQLALLKNPKFQRPMFWAPYILVGNWL</sequence>
<dbReference type="PANTHER" id="PTHR10098">
    <property type="entry name" value="RAPSYN-RELATED"/>
    <property type="match status" value="1"/>
</dbReference>
<reference evidence="3 4" key="1">
    <citation type="submission" date="2022-04" db="EMBL/GenBank/DDBJ databases">
        <title>Positive selection, recombination, and allopatry shape intraspecific diversity of widespread and dominant cyanobacteria.</title>
        <authorList>
            <person name="Wei J."/>
            <person name="Shu W."/>
            <person name="Hu C."/>
        </authorList>
    </citation>
    <scope>NUCLEOTIDE SEQUENCE [LARGE SCALE GENOMIC DNA]</scope>
    <source>
        <strain evidence="3 4">AS-A4</strain>
    </source>
</reference>
<evidence type="ECO:0000313" key="4">
    <source>
        <dbReference type="Proteomes" id="UP001476950"/>
    </source>
</evidence>
<proteinExistence type="predicted"/>
<dbReference type="PANTHER" id="PTHR10098:SF112">
    <property type="entry name" value="SLR0380 PROTEIN"/>
    <property type="match status" value="1"/>
</dbReference>
<accession>A0ABV0KSM0</accession>
<feature type="repeat" description="TPR" evidence="1">
    <location>
        <begin position="103"/>
        <end position="136"/>
    </location>
</feature>
<keyword evidence="1" id="KW-0802">TPR repeat</keyword>
<dbReference type="Proteomes" id="UP001476950">
    <property type="component" value="Unassembled WGS sequence"/>
</dbReference>
<dbReference type="Pfam" id="PF13424">
    <property type="entry name" value="TPR_12"/>
    <property type="match status" value="2"/>
</dbReference>
<evidence type="ECO:0000313" key="3">
    <source>
        <dbReference type="EMBL" id="MEP1062214.1"/>
    </source>
</evidence>
<evidence type="ECO:0000256" key="1">
    <source>
        <dbReference type="PROSITE-ProRule" id="PRU00339"/>
    </source>
</evidence>
<evidence type="ECO:0000259" key="2">
    <source>
        <dbReference type="Pfam" id="PF12770"/>
    </source>
</evidence>
<dbReference type="SUPFAM" id="SSF48452">
    <property type="entry name" value="TPR-like"/>
    <property type="match status" value="2"/>
</dbReference>
<dbReference type="SMART" id="SM00028">
    <property type="entry name" value="TPR"/>
    <property type="match status" value="7"/>
</dbReference>
<dbReference type="PROSITE" id="PS50005">
    <property type="entry name" value="TPR"/>
    <property type="match status" value="1"/>
</dbReference>
<dbReference type="InterPro" id="IPR019734">
    <property type="entry name" value="TPR_rpt"/>
</dbReference>